<dbReference type="GO" id="GO:0048472">
    <property type="term" value="F:threonine-phosphate decarboxylase activity"/>
    <property type="evidence" value="ECO:0007669"/>
    <property type="project" value="InterPro"/>
</dbReference>
<keyword evidence="6 9" id="KW-0812">Transmembrane</keyword>
<feature type="transmembrane region" description="Helical" evidence="9">
    <location>
        <begin position="211"/>
        <end position="234"/>
    </location>
</feature>
<keyword evidence="7 9" id="KW-1133">Transmembrane helix</keyword>
<keyword evidence="4 9" id="KW-1003">Cell membrane</keyword>
<keyword evidence="11" id="KW-1185">Reference proteome</keyword>
<dbReference type="InterPro" id="IPR004485">
    <property type="entry name" value="Cobalamin_biosynth_CobD/CbiB"/>
</dbReference>
<comment type="pathway">
    <text evidence="2 9">Cofactor biosynthesis; adenosylcobalamin biosynthesis.</text>
</comment>
<dbReference type="PANTHER" id="PTHR34308">
    <property type="entry name" value="COBALAMIN BIOSYNTHESIS PROTEIN CBIB"/>
    <property type="match status" value="1"/>
</dbReference>
<dbReference type="AlphaFoldDB" id="A0A2P5PA80"/>
<dbReference type="RefSeq" id="WP_102331422.1">
    <property type="nucleotide sequence ID" value="NZ_CP058566.2"/>
</dbReference>
<feature type="transmembrane region" description="Helical" evidence="9">
    <location>
        <begin position="83"/>
        <end position="104"/>
    </location>
</feature>
<sequence length="318" mass="35056">MSYENVIILLLAILLDLVVSEPPSIIHPTVWTGKIIAILEKFGLEIRSKIWQFVFGALGSLFLILGLGYLSFLILAYASGFGILVYVVLGSVLLKPAFCLRYSCRLSLLVKIFLENGQVNNPSSAAVDIRYLLSTVEIKGGEEIRPAIISSTIRSLVENASDFFVAPLFYFLILGVPGAIAYRVANTLDGMIGHRGKYEYLGKFAARFDDILNFIPSRLTGLLFVLGSWILGYNTRQSWKIMLRDHSNTESPNAGWPMSATAGALNARLDRSGYYSLGDAINPLTSETILHSVKLFRTVAAFDILASASVIYLLYLLL</sequence>
<comment type="similarity">
    <text evidence="3 9">Belongs to the CobD/CbiB family.</text>
</comment>
<evidence type="ECO:0000256" key="5">
    <source>
        <dbReference type="ARBA" id="ARBA00022573"/>
    </source>
</evidence>
<proteinExistence type="inferred from homology"/>
<dbReference type="GO" id="GO:0009236">
    <property type="term" value="P:cobalamin biosynthetic process"/>
    <property type="evidence" value="ECO:0007669"/>
    <property type="project" value="UniProtKB-UniRule"/>
</dbReference>
<dbReference type="NCBIfam" id="TIGR00380">
    <property type="entry name" value="cobal_cbiB"/>
    <property type="match status" value="1"/>
</dbReference>
<evidence type="ECO:0000256" key="7">
    <source>
        <dbReference type="ARBA" id="ARBA00022989"/>
    </source>
</evidence>
<feature type="transmembrane region" description="Helical" evidence="9">
    <location>
        <begin position="53"/>
        <end position="77"/>
    </location>
</feature>
<comment type="caution">
    <text evidence="10">The sequence shown here is derived from an EMBL/GenBank/DDBJ whole genome shotgun (WGS) entry which is preliminary data.</text>
</comment>
<dbReference type="Proteomes" id="UP000235653">
    <property type="component" value="Unassembled WGS sequence"/>
</dbReference>
<feature type="transmembrane region" description="Helical" evidence="9">
    <location>
        <begin position="295"/>
        <end position="317"/>
    </location>
</feature>
<evidence type="ECO:0000256" key="8">
    <source>
        <dbReference type="ARBA" id="ARBA00023136"/>
    </source>
</evidence>
<name>A0A2P5PA80_9CHLR</name>
<evidence type="ECO:0000313" key="11">
    <source>
        <dbReference type="Proteomes" id="UP000235653"/>
    </source>
</evidence>
<dbReference type="UniPathway" id="UPA00148"/>
<accession>A0A2P5PA80</accession>
<dbReference type="OrthoDB" id="9811967at2"/>
<keyword evidence="5 9" id="KW-0169">Cobalamin biosynthesis</keyword>
<dbReference type="PANTHER" id="PTHR34308:SF1">
    <property type="entry name" value="COBALAMIN BIOSYNTHESIS PROTEIN CBIB"/>
    <property type="match status" value="1"/>
</dbReference>
<evidence type="ECO:0000256" key="1">
    <source>
        <dbReference type="ARBA" id="ARBA00004651"/>
    </source>
</evidence>
<organism evidence="10 11">
    <name type="scientific">Dehalogenimonas etheniformans</name>
    <dbReference type="NCBI Taxonomy" id="1536648"/>
    <lineage>
        <taxon>Bacteria</taxon>
        <taxon>Bacillati</taxon>
        <taxon>Chloroflexota</taxon>
        <taxon>Dehalococcoidia</taxon>
        <taxon>Dehalococcoidales</taxon>
        <taxon>Dehalococcoidaceae</taxon>
        <taxon>Dehalogenimonas</taxon>
    </lineage>
</organism>
<protein>
    <recommendedName>
        <fullName evidence="9">Cobalamin biosynthesis protein CobD</fullName>
    </recommendedName>
</protein>
<evidence type="ECO:0000256" key="9">
    <source>
        <dbReference type="HAMAP-Rule" id="MF_00024"/>
    </source>
</evidence>
<comment type="function">
    <text evidence="9">Converts cobyric acid to cobinamide by the addition of aminopropanol on the F carboxylic group.</text>
</comment>
<evidence type="ECO:0000256" key="2">
    <source>
        <dbReference type="ARBA" id="ARBA00004953"/>
    </source>
</evidence>
<dbReference type="Pfam" id="PF03186">
    <property type="entry name" value="CobD_Cbib"/>
    <property type="match status" value="1"/>
</dbReference>
<evidence type="ECO:0000256" key="4">
    <source>
        <dbReference type="ARBA" id="ARBA00022475"/>
    </source>
</evidence>
<dbReference type="EMBL" id="JQAN02000001">
    <property type="protein sequence ID" value="PPD59187.1"/>
    <property type="molecule type" value="Genomic_DNA"/>
</dbReference>
<dbReference type="GO" id="GO:0015420">
    <property type="term" value="F:ABC-type vitamin B12 transporter activity"/>
    <property type="evidence" value="ECO:0007669"/>
    <property type="project" value="UniProtKB-UniRule"/>
</dbReference>
<gene>
    <name evidence="9 10" type="primary">cobD</name>
    <name evidence="10" type="ORF">JP09_000475</name>
</gene>
<evidence type="ECO:0000313" key="10">
    <source>
        <dbReference type="EMBL" id="PPD59187.1"/>
    </source>
</evidence>
<evidence type="ECO:0000256" key="3">
    <source>
        <dbReference type="ARBA" id="ARBA00006263"/>
    </source>
</evidence>
<evidence type="ECO:0000256" key="6">
    <source>
        <dbReference type="ARBA" id="ARBA00022692"/>
    </source>
</evidence>
<comment type="subcellular location">
    <subcellularLocation>
        <location evidence="1 9">Cell membrane</location>
        <topology evidence="1 9">Multi-pass membrane protein</topology>
    </subcellularLocation>
</comment>
<feature type="transmembrane region" description="Helical" evidence="9">
    <location>
        <begin position="163"/>
        <end position="185"/>
    </location>
</feature>
<dbReference type="GO" id="GO:0005886">
    <property type="term" value="C:plasma membrane"/>
    <property type="evidence" value="ECO:0007669"/>
    <property type="project" value="UniProtKB-SubCell"/>
</dbReference>
<reference evidence="10 11" key="1">
    <citation type="journal article" date="2017" name="ISME J.">
        <title>Grape pomace compost harbors organohalide-respiring Dehalogenimonas species with novel reductive dehalogenase genes.</title>
        <authorList>
            <person name="Yang Y."/>
            <person name="Higgins S.A."/>
            <person name="Yan J."/>
            <person name="Simsir B."/>
            <person name="Chourey K."/>
            <person name="Iyer R."/>
            <person name="Hettich R.L."/>
            <person name="Baldwin B."/>
            <person name="Ogles D.M."/>
            <person name="Loffler F.E."/>
        </authorList>
    </citation>
    <scope>NUCLEOTIDE SEQUENCE [LARGE SCALE GENOMIC DNA]</scope>
    <source>
        <strain evidence="10 11">GP</strain>
    </source>
</reference>
<keyword evidence="8 9" id="KW-0472">Membrane</keyword>
<dbReference type="HAMAP" id="MF_00024">
    <property type="entry name" value="CobD_CbiB"/>
    <property type="match status" value="1"/>
</dbReference>